<dbReference type="EMBL" id="VJMJ01000087">
    <property type="protein sequence ID" value="KAF0736869.1"/>
    <property type="molecule type" value="Genomic_DNA"/>
</dbReference>
<sequence>MRWICLVLTTLLLAAKPAFSIRRIAGNSTNTTADNVSLRAFLTPMLPSLRDSLPAILDGLIPMSYGNCKGDVRPPQPCIGSTDLYTSTGVFYRIRARWIAGLNVIHFDTFDVKFDRNGSMLLTVSARFDALPMSVQVDACLGYFCTGVLNNTDTCCGTNKTLTVVARIGCCTTPPFLCKPSVVSADVTPFVSAVVNVFGAKIDVWDLTPTFTSVLRDQVESVVLAHTIDSINELLVDNLGDEIVCALE</sequence>
<dbReference type="Proteomes" id="UP000481153">
    <property type="component" value="Unassembled WGS sequence"/>
</dbReference>
<reference evidence="2 3" key="1">
    <citation type="submission" date="2019-07" db="EMBL/GenBank/DDBJ databases">
        <title>Genomics analysis of Aphanomyces spp. identifies a new class of oomycete effector associated with host adaptation.</title>
        <authorList>
            <person name="Gaulin E."/>
        </authorList>
    </citation>
    <scope>NUCLEOTIDE SEQUENCE [LARGE SCALE GENOMIC DNA]</scope>
    <source>
        <strain evidence="2 3">ATCC 201684</strain>
    </source>
</reference>
<feature type="chain" id="PRO_5026232203" description="Secreted protein" evidence="1">
    <location>
        <begin position="21"/>
        <end position="248"/>
    </location>
</feature>
<dbReference type="AlphaFoldDB" id="A0A6G0X9U3"/>
<comment type="caution">
    <text evidence="2">The sequence shown here is derived from an EMBL/GenBank/DDBJ whole genome shotgun (WGS) entry which is preliminary data.</text>
</comment>
<accession>A0A6G0X9U3</accession>
<gene>
    <name evidence="2" type="ORF">Ae201684_007024</name>
</gene>
<proteinExistence type="predicted"/>
<evidence type="ECO:0000313" key="3">
    <source>
        <dbReference type="Proteomes" id="UP000481153"/>
    </source>
</evidence>
<name>A0A6G0X9U3_9STRA</name>
<feature type="signal peptide" evidence="1">
    <location>
        <begin position="1"/>
        <end position="20"/>
    </location>
</feature>
<dbReference type="VEuPathDB" id="FungiDB:AeMF1_017807"/>
<evidence type="ECO:0008006" key="4">
    <source>
        <dbReference type="Google" id="ProtNLM"/>
    </source>
</evidence>
<keyword evidence="1" id="KW-0732">Signal</keyword>
<keyword evidence="3" id="KW-1185">Reference proteome</keyword>
<protein>
    <recommendedName>
        <fullName evidence="4">Secreted protein</fullName>
    </recommendedName>
</protein>
<organism evidence="2 3">
    <name type="scientific">Aphanomyces euteiches</name>
    <dbReference type="NCBI Taxonomy" id="100861"/>
    <lineage>
        <taxon>Eukaryota</taxon>
        <taxon>Sar</taxon>
        <taxon>Stramenopiles</taxon>
        <taxon>Oomycota</taxon>
        <taxon>Saprolegniomycetes</taxon>
        <taxon>Saprolegniales</taxon>
        <taxon>Verrucalvaceae</taxon>
        <taxon>Aphanomyces</taxon>
    </lineage>
</organism>
<evidence type="ECO:0000256" key="1">
    <source>
        <dbReference type="SAM" id="SignalP"/>
    </source>
</evidence>
<evidence type="ECO:0000313" key="2">
    <source>
        <dbReference type="EMBL" id="KAF0736869.1"/>
    </source>
</evidence>